<keyword evidence="3" id="KW-0548">Nucleotidyltransferase</keyword>
<organism evidence="10 11">
    <name type="scientific">Ancylostoma ceylanicum</name>
    <dbReference type="NCBI Taxonomy" id="53326"/>
    <lineage>
        <taxon>Eukaryota</taxon>
        <taxon>Metazoa</taxon>
        <taxon>Ecdysozoa</taxon>
        <taxon>Nematoda</taxon>
        <taxon>Chromadorea</taxon>
        <taxon>Rhabditida</taxon>
        <taxon>Rhabditina</taxon>
        <taxon>Rhabditomorpha</taxon>
        <taxon>Strongyloidea</taxon>
        <taxon>Ancylostomatidae</taxon>
        <taxon>Ancylostomatinae</taxon>
        <taxon>Ancylostoma</taxon>
    </lineage>
</organism>
<proteinExistence type="predicted"/>
<dbReference type="EC" id="2.7.7.49" evidence="1"/>
<evidence type="ECO:0000256" key="4">
    <source>
        <dbReference type="ARBA" id="ARBA00022722"/>
    </source>
</evidence>
<gene>
    <name evidence="10" type="ORF">ANCCEY_11456</name>
</gene>
<keyword evidence="2" id="KW-0808">Transferase</keyword>
<keyword evidence="6" id="KW-0378">Hydrolase</keyword>
<dbReference type="SUPFAM" id="SSF50630">
    <property type="entry name" value="Acid proteases"/>
    <property type="match status" value="1"/>
</dbReference>
<dbReference type="InterPro" id="IPR050951">
    <property type="entry name" value="Retrovirus_Pol_polyprotein"/>
</dbReference>
<evidence type="ECO:0000259" key="9">
    <source>
        <dbReference type="PROSITE" id="PS50175"/>
    </source>
</evidence>
<feature type="domain" description="Peptidase A2" evidence="9">
    <location>
        <begin position="364"/>
        <end position="382"/>
    </location>
</feature>
<evidence type="ECO:0000256" key="7">
    <source>
        <dbReference type="ARBA" id="ARBA00023268"/>
    </source>
</evidence>
<dbReference type="InterPro" id="IPR021109">
    <property type="entry name" value="Peptidase_aspartic_dom_sf"/>
</dbReference>
<dbReference type="PROSITE" id="PS50175">
    <property type="entry name" value="ASP_PROT_RETROV"/>
    <property type="match status" value="1"/>
</dbReference>
<dbReference type="GO" id="GO:0003964">
    <property type="term" value="F:RNA-directed DNA polymerase activity"/>
    <property type="evidence" value="ECO:0007669"/>
    <property type="project" value="UniProtKB-EC"/>
</dbReference>
<dbReference type="Pfam" id="PF00078">
    <property type="entry name" value="RVT_1"/>
    <property type="match status" value="1"/>
</dbReference>
<evidence type="ECO:0000256" key="6">
    <source>
        <dbReference type="ARBA" id="ARBA00022801"/>
    </source>
</evidence>
<feature type="region of interest" description="Disordered" evidence="8">
    <location>
        <begin position="273"/>
        <end position="309"/>
    </location>
</feature>
<feature type="compositionally biased region" description="Basic and acidic residues" evidence="8">
    <location>
        <begin position="276"/>
        <end position="285"/>
    </location>
</feature>
<dbReference type="CDD" id="cd01647">
    <property type="entry name" value="RT_LTR"/>
    <property type="match status" value="1"/>
</dbReference>
<dbReference type="Pfam" id="PF23309">
    <property type="entry name" value="DUF7083"/>
    <property type="match status" value="1"/>
</dbReference>
<dbReference type="SUPFAM" id="SSF56672">
    <property type="entry name" value="DNA/RNA polymerases"/>
    <property type="match status" value="1"/>
</dbReference>
<dbReference type="InterPro" id="IPR000477">
    <property type="entry name" value="RT_dom"/>
</dbReference>
<dbReference type="CDD" id="cd09274">
    <property type="entry name" value="RNase_HI_RT_Ty3"/>
    <property type="match status" value="1"/>
</dbReference>
<dbReference type="GO" id="GO:0004190">
    <property type="term" value="F:aspartic-type endopeptidase activity"/>
    <property type="evidence" value="ECO:0007669"/>
    <property type="project" value="InterPro"/>
</dbReference>
<evidence type="ECO:0000256" key="5">
    <source>
        <dbReference type="ARBA" id="ARBA00022759"/>
    </source>
</evidence>
<name>A0A0D6LBL0_9BILA</name>
<dbReference type="Proteomes" id="UP000054495">
    <property type="component" value="Unassembled WGS sequence"/>
</dbReference>
<dbReference type="InterPro" id="IPR001995">
    <property type="entry name" value="Peptidase_A2_cat"/>
</dbReference>
<evidence type="ECO:0000256" key="8">
    <source>
        <dbReference type="SAM" id="MobiDB-lite"/>
    </source>
</evidence>
<dbReference type="GO" id="GO:0004519">
    <property type="term" value="F:endonuclease activity"/>
    <property type="evidence" value="ECO:0007669"/>
    <property type="project" value="UniProtKB-KW"/>
</dbReference>
<reference evidence="10 11" key="1">
    <citation type="submission" date="2013-05" db="EMBL/GenBank/DDBJ databases">
        <title>Draft genome of the parasitic nematode Anyclostoma ceylanicum.</title>
        <authorList>
            <person name="Mitreva M."/>
        </authorList>
    </citation>
    <scope>NUCLEOTIDE SEQUENCE [LARGE SCALE GENOMIC DNA]</scope>
</reference>
<sequence length="1023" mass="115020">MNADTLRAILDARAMQQQKAFDAEAMQQQRTLNAVMERMKRLFSAIGAIPAAAPASTAEFVTNSLSTRLPEFTYGQTDNGCTFDVWYNRYEDIIANDGSTLDDAAKARLIVSKLDTATYARFTNHILPEKTFDVSLDETVKTLKELFGHNTSVFARRYAYLRIQRNDETIRDYTGLVNRRHEMAEFNDVTPEQMKCLVWICGLANSEDADIRARALRRMEDNPQTTLKGLSAEIQQFVNIRQDAKLFGNQPSSSLSGMCLNAVNARRTNHGTRIHPASDVEDRTGPRTATSPTRRATTANVSDTRRDTARNYSTGLNDALEQHQHPLPTPDDIFAKLNGGCYFSQLDLAEARIYQQVQIDGITVRMRLDTGADVTLLSHKDWIAIGRPKLLPPLVSLKSANNEDINVHGHCKCNFNIDGHEGRGNCHVSDTKSPLGFDWIAQDEPLFRRLTEGAICNVSASTLNTLRASLTKQLQKQFATVFAPELGRCVKSKAHLTLKPDAKPVFRKARSVPHAALPRISQEIDRLVAADVLSPIDHSDWAAPIVAVQKKNGSIRLCADYSTGLNDALEQHQHPLPTPDDIFAKLNGGRYFSQLDLAEAYLQLEMDEVSRPLLTINTHRGLYRLNRLLFGVKPAPGISQQYIDALIAGLVELPHTWTTSSSLAEPSTNTTHRIHDYGFRVRLEKCAFLQTEINNLGFVINAEGRRPDPKKIGAIHKMPHPKDVSQLRAFLGLVNFYGTFVKDLHNIRAPLDALTKKDAVYTWTPECQSSFDRIKATLKSDLLLTHFNPGLPIIVAADASNHGIGAVLSHRFPNGSEKAIYHASRALTPTQQKYSQIEKEALALVFAVQKFHRIVHGRHFTLRTDHKPLFAIFGSKKGVPVYSANRLQRWATTLLNYNFTIEYVKTKDFGQADALSRLIATQPSEPEDYVIAAVDTDVAADFTDNCSHLPVSPETIQTATAAERILRQVIDYTRSGRWPKIDRNSPLWHYYNRRCSEQTCFPNLNRKYYMQMQYFHQKKRGLY</sequence>
<dbReference type="Gene3D" id="3.30.70.270">
    <property type="match status" value="2"/>
</dbReference>
<dbReference type="Gene3D" id="2.40.70.10">
    <property type="entry name" value="Acid Proteases"/>
    <property type="match status" value="1"/>
</dbReference>
<protein>
    <recommendedName>
        <fullName evidence="1">RNA-directed DNA polymerase</fullName>
        <ecNumber evidence="1">2.7.7.49</ecNumber>
    </recommendedName>
</protein>
<dbReference type="Pfam" id="PF17919">
    <property type="entry name" value="RT_RNaseH_2"/>
    <property type="match status" value="1"/>
</dbReference>
<evidence type="ECO:0000256" key="3">
    <source>
        <dbReference type="ARBA" id="ARBA00022695"/>
    </source>
</evidence>
<evidence type="ECO:0000313" key="11">
    <source>
        <dbReference type="Proteomes" id="UP000054495"/>
    </source>
</evidence>
<dbReference type="EMBL" id="KE125294">
    <property type="protein sequence ID" value="EPB69450.1"/>
    <property type="molecule type" value="Genomic_DNA"/>
</dbReference>
<keyword evidence="11" id="KW-1185">Reference proteome</keyword>
<dbReference type="InterPro" id="IPR055510">
    <property type="entry name" value="DUF7083"/>
</dbReference>
<dbReference type="AlphaFoldDB" id="A0A0D6LBL0"/>
<accession>A0A0D6LBL0</accession>
<dbReference type="GO" id="GO:0006508">
    <property type="term" value="P:proteolysis"/>
    <property type="evidence" value="ECO:0007669"/>
    <property type="project" value="InterPro"/>
</dbReference>
<dbReference type="InterPro" id="IPR041577">
    <property type="entry name" value="RT_RNaseH_2"/>
</dbReference>
<dbReference type="PANTHER" id="PTHR37984">
    <property type="entry name" value="PROTEIN CBG26694"/>
    <property type="match status" value="1"/>
</dbReference>
<keyword evidence="7" id="KW-0511">Multifunctional enzyme</keyword>
<feature type="compositionally biased region" description="Low complexity" evidence="8">
    <location>
        <begin position="286"/>
        <end position="299"/>
    </location>
</feature>
<evidence type="ECO:0000256" key="2">
    <source>
        <dbReference type="ARBA" id="ARBA00022679"/>
    </source>
</evidence>
<keyword evidence="4" id="KW-0540">Nuclease</keyword>
<evidence type="ECO:0000256" key="1">
    <source>
        <dbReference type="ARBA" id="ARBA00012493"/>
    </source>
</evidence>
<keyword evidence="5" id="KW-0255">Endonuclease</keyword>
<dbReference type="PANTHER" id="PTHR37984:SF5">
    <property type="entry name" value="PROTEIN NYNRIN-LIKE"/>
    <property type="match status" value="1"/>
</dbReference>
<dbReference type="FunFam" id="3.30.70.270:FF:000020">
    <property type="entry name" value="Transposon Tf2-6 polyprotein-like Protein"/>
    <property type="match status" value="1"/>
</dbReference>
<evidence type="ECO:0000313" key="10">
    <source>
        <dbReference type="EMBL" id="EPB69450.1"/>
    </source>
</evidence>
<dbReference type="Gene3D" id="3.10.10.10">
    <property type="entry name" value="HIV Type 1 Reverse Transcriptase, subunit A, domain 1"/>
    <property type="match status" value="1"/>
</dbReference>
<dbReference type="InterPro" id="IPR043502">
    <property type="entry name" value="DNA/RNA_pol_sf"/>
</dbReference>
<dbReference type="InterPro" id="IPR043128">
    <property type="entry name" value="Rev_trsase/Diguanyl_cyclase"/>
</dbReference>